<protein>
    <submittedName>
        <fullName evidence="2">Uncharacterized protein</fullName>
    </submittedName>
</protein>
<reference evidence="2 3" key="1">
    <citation type="submission" date="2016-02" db="EMBL/GenBank/DDBJ databases">
        <title>Band-tailed pigeon sequencing and assembly.</title>
        <authorList>
            <person name="Soares A.E."/>
            <person name="Novak B.J."/>
            <person name="Rice E.S."/>
            <person name="O'Connell B."/>
            <person name="Chang D."/>
            <person name="Weber S."/>
            <person name="Shapiro B."/>
        </authorList>
    </citation>
    <scope>NUCLEOTIDE SEQUENCE [LARGE SCALE GENOMIC DNA]</scope>
    <source>
        <strain evidence="2">BTP2013</strain>
        <tissue evidence="2">Blood</tissue>
    </source>
</reference>
<sequence>MAPPRSASARSAAARSDTAETPPLIGPPRRRTPLAEEWIAPPQRSLLNHKTRGSADEDSCFCWIRRLPLSHWARGSGRSKRGRACRCHADQQPHDAAVPAPEQALPVPVLSGCRWATSRSKAIMSPDSHAVPAGYVCALQPYGNSKSVGRS</sequence>
<gene>
    <name evidence="2" type="ORF">AV530_015220</name>
</gene>
<comment type="caution">
    <text evidence="2">The sequence shown here is derived from an EMBL/GenBank/DDBJ whole genome shotgun (WGS) entry which is preliminary data.</text>
</comment>
<dbReference type="Proteomes" id="UP000190648">
    <property type="component" value="Unassembled WGS sequence"/>
</dbReference>
<dbReference type="AlphaFoldDB" id="A0A1V4K1M0"/>
<evidence type="ECO:0000256" key="1">
    <source>
        <dbReference type="SAM" id="MobiDB-lite"/>
    </source>
</evidence>
<evidence type="ECO:0000313" key="2">
    <source>
        <dbReference type="EMBL" id="OPJ78265.1"/>
    </source>
</evidence>
<name>A0A1V4K1M0_PATFA</name>
<feature type="region of interest" description="Disordered" evidence="1">
    <location>
        <begin position="1"/>
        <end position="39"/>
    </location>
</feature>
<feature type="compositionally biased region" description="Low complexity" evidence="1">
    <location>
        <begin position="1"/>
        <end position="16"/>
    </location>
</feature>
<evidence type="ECO:0000313" key="3">
    <source>
        <dbReference type="Proteomes" id="UP000190648"/>
    </source>
</evidence>
<accession>A0A1V4K1M0</accession>
<proteinExistence type="predicted"/>
<keyword evidence="3" id="KW-1185">Reference proteome</keyword>
<organism evidence="2 3">
    <name type="scientific">Patagioenas fasciata monilis</name>
    <dbReference type="NCBI Taxonomy" id="372326"/>
    <lineage>
        <taxon>Eukaryota</taxon>
        <taxon>Metazoa</taxon>
        <taxon>Chordata</taxon>
        <taxon>Craniata</taxon>
        <taxon>Vertebrata</taxon>
        <taxon>Euteleostomi</taxon>
        <taxon>Archelosauria</taxon>
        <taxon>Archosauria</taxon>
        <taxon>Dinosauria</taxon>
        <taxon>Saurischia</taxon>
        <taxon>Theropoda</taxon>
        <taxon>Coelurosauria</taxon>
        <taxon>Aves</taxon>
        <taxon>Neognathae</taxon>
        <taxon>Neoaves</taxon>
        <taxon>Columbimorphae</taxon>
        <taxon>Columbiformes</taxon>
        <taxon>Columbidae</taxon>
        <taxon>Patagioenas</taxon>
    </lineage>
</organism>
<dbReference type="EMBL" id="LSYS01005191">
    <property type="protein sequence ID" value="OPJ78265.1"/>
    <property type="molecule type" value="Genomic_DNA"/>
</dbReference>